<dbReference type="EMBL" id="LJZO01000001">
    <property type="protein sequence ID" value="ROW05638.1"/>
    <property type="molecule type" value="Genomic_DNA"/>
</dbReference>
<gene>
    <name evidence="2" type="ORF">VSDG_00106</name>
</gene>
<dbReference type="Proteomes" id="UP000284375">
    <property type="component" value="Unassembled WGS sequence"/>
</dbReference>
<evidence type="ECO:0000313" key="3">
    <source>
        <dbReference type="Proteomes" id="UP000284375"/>
    </source>
</evidence>
<evidence type="ECO:0000313" key="2">
    <source>
        <dbReference type="EMBL" id="ROW05638.1"/>
    </source>
</evidence>
<keyword evidence="3" id="KW-1185">Reference proteome</keyword>
<organism evidence="2 3">
    <name type="scientific">Cytospora chrysosperma</name>
    <name type="common">Cytospora canker fungus</name>
    <name type="synonym">Sphaeria chrysosperma</name>
    <dbReference type="NCBI Taxonomy" id="252740"/>
    <lineage>
        <taxon>Eukaryota</taxon>
        <taxon>Fungi</taxon>
        <taxon>Dikarya</taxon>
        <taxon>Ascomycota</taxon>
        <taxon>Pezizomycotina</taxon>
        <taxon>Sordariomycetes</taxon>
        <taxon>Sordariomycetidae</taxon>
        <taxon>Diaporthales</taxon>
        <taxon>Cytosporaceae</taxon>
        <taxon>Cytospora</taxon>
    </lineage>
</organism>
<dbReference type="AlphaFoldDB" id="A0A423WQ99"/>
<sequence length="132" mass="14556">MHSQISPVASMAPFTLLPILITLTGADTVLPWPANIPGWGHIKINPAEFVDVIKAEALDESGLLKMLPQTYSTERENPAGPDETCTNPYDFPFTSSITGTLCLPDGMEYEDVLLRYLFGSLLTRAFTHAIMW</sequence>
<comment type="caution">
    <text evidence="2">The sequence shown here is derived from an EMBL/GenBank/DDBJ whole genome shotgun (WGS) entry which is preliminary data.</text>
</comment>
<name>A0A423WQ99_CYTCH</name>
<proteinExistence type="predicted"/>
<keyword evidence="1" id="KW-0732">Signal</keyword>
<feature type="chain" id="PRO_5019055805" evidence="1">
    <location>
        <begin position="27"/>
        <end position="132"/>
    </location>
</feature>
<reference evidence="2 3" key="1">
    <citation type="submission" date="2015-09" db="EMBL/GenBank/DDBJ databases">
        <title>Host preference determinants of Valsa canker pathogens revealed by comparative genomics.</title>
        <authorList>
            <person name="Yin Z."/>
            <person name="Huang L."/>
        </authorList>
    </citation>
    <scope>NUCLEOTIDE SEQUENCE [LARGE SCALE GENOMIC DNA]</scope>
    <source>
        <strain evidence="2 3">YSFL</strain>
    </source>
</reference>
<evidence type="ECO:0000256" key="1">
    <source>
        <dbReference type="SAM" id="SignalP"/>
    </source>
</evidence>
<accession>A0A423WQ99</accession>
<protein>
    <submittedName>
        <fullName evidence="2">Uncharacterized protein</fullName>
    </submittedName>
</protein>
<feature type="signal peptide" evidence="1">
    <location>
        <begin position="1"/>
        <end position="26"/>
    </location>
</feature>